<evidence type="ECO:0000256" key="4">
    <source>
        <dbReference type="ARBA" id="ARBA00022723"/>
    </source>
</evidence>
<sequence length="330" mass="36945">MNLSAYHVRRDRLTNQWVACAPDRGERPKRTQITNPDAKPGRVAGCPFCTGNEHMLPDILGETTGGDGTWRVRAVPNKYPAFHANTAATAQTNHIYEGRSAHGHQEVIIDTPHHHHGWALLEAEQIARVLAMYQRRYEALNEAHPDLYPVLFRNHGGRAGASLEHPHSQLIAPPLPPTEMQAEEQRCRTFYEEEGVPLMATVRTRELDAEDRLVAANEHMVAFVPYAAPAPYSVWVVPRRNAPRFTDMTEAERYACADLARTVARRYATCANDPDYNMTVHTALDAEAPYVVWSLRFTPRVSVRAGFELGTSMLINPSLPEVDAKVLRGA</sequence>
<proteinExistence type="inferred from homology"/>
<dbReference type="InterPro" id="IPR005849">
    <property type="entry name" value="GalP_Utransf_N"/>
</dbReference>
<evidence type="ECO:0000259" key="10">
    <source>
        <dbReference type="Pfam" id="PF01087"/>
    </source>
</evidence>
<comment type="similarity">
    <text evidence="1">Belongs to the galactose-1-phosphate uridylyltransferase type 1 family.</text>
</comment>
<dbReference type="Gene3D" id="3.30.428.10">
    <property type="entry name" value="HIT-like"/>
    <property type="match status" value="2"/>
</dbReference>
<comment type="caution">
    <text evidence="12">The sequence shown here is derived from an EMBL/GenBank/DDBJ whole genome shotgun (WGS) entry which is preliminary data.</text>
</comment>
<evidence type="ECO:0000256" key="3">
    <source>
        <dbReference type="ARBA" id="ARBA00022695"/>
    </source>
</evidence>
<feature type="binding site" evidence="9">
    <location>
        <position position="46"/>
    </location>
    <ligand>
        <name>Zn(2+)</name>
        <dbReference type="ChEBI" id="CHEBI:29105"/>
    </ligand>
</feature>
<dbReference type="Pfam" id="PF01087">
    <property type="entry name" value="GalP_UDP_transf"/>
    <property type="match status" value="1"/>
</dbReference>
<dbReference type="InterPro" id="IPR036265">
    <property type="entry name" value="HIT-like_sf"/>
</dbReference>
<dbReference type="NCBIfam" id="TIGR00209">
    <property type="entry name" value="galT_1"/>
    <property type="match status" value="1"/>
</dbReference>
<feature type="domain" description="Galactose-1-phosphate uridyl transferase N-terminal" evidence="10">
    <location>
        <begin position="5"/>
        <end position="171"/>
    </location>
</feature>
<evidence type="ECO:0000256" key="1">
    <source>
        <dbReference type="ARBA" id="ARBA00010951"/>
    </source>
</evidence>
<dbReference type="PIRSF" id="PIRSF000808">
    <property type="entry name" value="GalT"/>
    <property type="match status" value="1"/>
</dbReference>
<feature type="active site" description="Tele-UMP-histidine intermediate" evidence="8">
    <location>
        <position position="167"/>
    </location>
</feature>
<evidence type="ECO:0000256" key="9">
    <source>
        <dbReference type="PIRSR" id="PIRSR000808-3"/>
    </source>
</evidence>
<dbReference type="GO" id="GO:0006012">
    <property type="term" value="P:galactose metabolic process"/>
    <property type="evidence" value="ECO:0007669"/>
    <property type="project" value="UniProtKB-UniRule"/>
</dbReference>
<dbReference type="AlphaFoldDB" id="A0A2H3P6P6"/>
<evidence type="ECO:0000256" key="5">
    <source>
        <dbReference type="ARBA" id="ARBA00022833"/>
    </source>
</evidence>
<dbReference type="EMBL" id="PDEP01000007">
    <property type="protein sequence ID" value="PEN06695.1"/>
    <property type="molecule type" value="Genomic_DNA"/>
</dbReference>
<comment type="cofactor">
    <cofactor evidence="9">
        <name>Zn(2+)</name>
        <dbReference type="ChEBI" id="CHEBI:29105"/>
    </cofactor>
    <text evidence="9">Binds 1 zinc ion per subunit.</text>
</comment>
<evidence type="ECO:0000256" key="2">
    <source>
        <dbReference type="ARBA" id="ARBA00022679"/>
    </source>
</evidence>
<feature type="binding site" evidence="9">
    <location>
        <position position="49"/>
    </location>
    <ligand>
        <name>Zn(2+)</name>
        <dbReference type="ChEBI" id="CHEBI:29105"/>
    </ligand>
</feature>
<reference evidence="12 13" key="1">
    <citation type="submission" date="2017-10" db="EMBL/GenBank/DDBJ databases">
        <title>Draft genome of Longimonas halophila.</title>
        <authorList>
            <person name="Goh K.M."/>
            <person name="Shamsir M.S."/>
            <person name="Lim S.W."/>
        </authorList>
    </citation>
    <scope>NUCLEOTIDE SEQUENCE [LARGE SCALE GENOMIC DNA]</scope>
    <source>
        <strain evidence="12 13">KCTC 42399</strain>
    </source>
</reference>
<feature type="domain" description="Galactose-1-phosphate uridyl transferase C-terminal" evidence="11">
    <location>
        <begin position="188"/>
        <end position="287"/>
    </location>
</feature>
<accession>A0A2H3P6P6</accession>
<keyword evidence="6" id="KW-0119">Carbohydrate metabolism</keyword>
<evidence type="ECO:0000256" key="6">
    <source>
        <dbReference type="ARBA" id="ARBA00023277"/>
    </source>
</evidence>
<dbReference type="RefSeq" id="WP_098062221.1">
    <property type="nucleotide sequence ID" value="NZ_PDEP01000007.1"/>
</dbReference>
<dbReference type="PANTHER" id="PTHR42763">
    <property type="entry name" value="ADP-GLUCOSE PHOSPHORYLASE"/>
    <property type="match status" value="1"/>
</dbReference>
<dbReference type="Proteomes" id="UP000221024">
    <property type="component" value="Unassembled WGS sequence"/>
</dbReference>
<evidence type="ECO:0000256" key="7">
    <source>
        <dbReference type="NCBIfam" id="TIGR00209"/>
    </source>
</evidence>
<feature type="binding site" evidence="9">
    <location>
        <position position="165"/>
    </location>
    <ligand>
        <name>Zn(2+)</name>
        <dbReference type="ChEBI" id="CHEBI:29105"/>
    </ligand>
</feature>
<dbReference type="EC" id="2.7.7.12" evidence="7"/>
<keyword evidence="5 9" id="KW-0862">Zinc</keyword>
<dbReference type="InterPro" id="IPR005850">
    <property type="entry name" value="GalP_Utransf_C"/>
</dbReference>
<dbReference type="Pfam" id="PF02744">
    <property type="entry name" value="GalP_UDP_tr_C"/>
    <property type="match status" value="1"/>
</dbReference>
<dbReference type="SUPFAM" id="SSF54197">
    <property type="entry name" value="HIT-like"/>
    <property type="match status" value="2"/>
</dbReference>
<keyword evidence="4 9" id="KW-0479">Metal-binding</keyword>
<evidence type="ECO:0000256" key="8">
    <source>
        <dbReference type="PIRSR" id="PIRSR000808-1"/>
    </source>
</evidence>
<organism evidence="12 13">
    <name type="scientific">Longimonas halophila</name>
    <dbReference type="NCBI Taxonomy" id="1469170"/>
    <lineage>
        <taxon>Bacteria</taxon>
        <taxon>Pseudomonadati</taxon>
        <taxon>Rhodothermota</taxon>
        <taxon>Rhodothermia</taxon>
        <taxon>Rhodothermales</taxon>
        <taxon>Salisaetaceae</taxon>
        <taxon>Longimonas</taxon>
    </lineage>
</organism>
<evidence type="ECO:0000313" key="13">
    <source>
        <dbReference type="Proteomes" id="UP000221024"/>
    </source>
</evidence>
<name>A0A2H3P6P6_9BACT</name>
<dbReference type="PANTHER" id="PTHR42763:SF2">
    <property type="entry name" value="ADP-GLUCOSE PHOSPHORYLASE"/>
    <property type="match status" value="1"/>
</dbReference>
<dbReference type="InterPro" id="IPR001937">
    <property type="entry name" value="GalP_UDPtransf1"/>
</dbReference>
<dbReference type="UniPathway" id="UPA00214"/>
<dbReference type="OrthoDB" id="9769064at2"/>
<protein>
    <recommendedName>
        <fullName evidence="7">Galactose-1-phosphate uridylyltransferase</fullName>
        <ecNumber evidence="7">2.7.7.12</ecNumber>
    </recommendedName>
</protein>
<gene>
    <name evidence="12" type="primary">galT</name>
    <name evidence="12" type="ORF">CRI93_08615</name>
</gene>
<dbReference type="InterPro" id="IPR053177">
    <property type="entry name" value="ADP-glucose_phosphorylase"/>
</dbReference>
<feature type="binding site" evidence="9">
    <location>
        <position position="114"/>
    </location>
    <ligand>
        <name>Zn(2+)</name>
        <dbReference type="ChEBI" id="CHEBI:29105"/>
    </ligand>
</feature>
<evidence type="ECO:0000313" key="12">
    <source>
        <dbReference type="EMBL" id="PEN06695.1"/>
    </source>
</evidence>
<keyword evidence="3 12" id="KW-0548">Nucleotidyltransferase</keyword>
<dbReference type="GO" id="GO:0008270">
    <property type="term" value="F:zinc ion binding"/>
    <property type="evidence" value="ECO:0007669"/>
    <property type="project" value="InterPro"/>
</dbReference>
<keyword evidence="2 12" id="KW-0808">Transferase</keyword>
<keyword evidence="13" id="KW-1185">Reference proteome</keyword>
<dbReference type="GO" id="GO:0008108">
    <property type="term" value="F:UDP-glucose:hexose-1-phosphate uridylyltransferase activity"/>
    <property type="evidence" value="ECO:0007669"/>
    <property type="project" value="UniProtKB-UniRule"/>
</dbReference>
<evidence type="ECO:0000259" key="11">
    <source>
        <dbReference type="Pfam" id="PF02744"/>
    </source>
</evidence>